<keyword evidence="10" id="KW-1185">Reference proteome</keyword>
<dbReference type="PANTHER" id="PTHR22930">
    <property type="match status" value="1"/>
</dbReference>
<dbReference type="EnsemblMetazoa" id="XM_031925215">
    <property type="protein sequence ID" value="XP_031781075"/>
    <property type="gene ID" value="LOC116416483"/>
</dbReference>
<evidence type="ECO:0000256" key="5">
    <source>
        <dbReference type="ARBA" id="ARBA00022723"/>
    </source>
</evidence>
<keyword evidence="5" id="KW-0479">Metal-binding</keyword>
<dbReference type="GO" id="GO:0004518">
    <property type="term" value="F:nuclease activity"/>
    <property type="evidence" value="ECO:0007669"/>
    <property type="project" value="UniProtKB-KW"/>
</dbReference>
<evidence type="ECO:0000313" key="10">
    <source>
        <dbReference type="Proteomes" id="UP000002358"/>
    </source>
</evidence>
<dbReference type="RefSeq" id="XP_031781075.1">
    <property type="nucleotide sequence ID" value="XM_031925215.2"/>
</dbReference>
<feature type="domain" description="DDE Tnp4" evidence="8">
    <location>
        <begin position="181"/>
        <end position="347"/>
    </location>
</feature>
<dbReference type="InParanoid" id="A0A7M7Q7F8"/>
<sequence>MNNENYVEIGVLLVELSQQLIVLKQYLSRRRKKFKRWWSKPLIRQNYLTGYGGYAMTFQYFQLHDEEQFINFTRMNVQTYMYVYDLVRERLVKRSIRPALPPELRFSLTLNYLAHGDSIRKHEWFYNIGLSTVKQVIPEVCTVLCEVLMPLFLQYPSRQQFQVIANELMEDLYFPNCIGVLDGKHCKINKPPGSGSLFFNFENFYSIVLMAVCDSKKKRFIWANIGDYGSCNDASIFAENDFGHALLNNEIELPPSQPLPNTQIQSPYVLIGDGGFPLKSNLMKPFIRNGNMTIPHRVFNYRLSHARRIIESAFGELTERWLVNESNLKWKLTTSERIIMSSLCLHNVIKDFQYNEVGNRWNNNHRIIPILQHEDINRDQPLGAHRIREQFCEYFITPAGSVPWQWARI</sequence>
<evidence type="ECO:0000256" key="7">
    <source>
        <dbReference type="ARBA" id="ARBA00023242"/>
    </source>
</evidence>
<evidence type="ECO:0000256" key="6">
    <source>
        <dbReference type="ARBA" id="ARBA00022801"/>
    </source>
</evidence>
<dbReference type="GeneID" id="116416483"/>
<dbReference type="AlphaFoldDB" id="A0A7M7Q7F8"/>
<keyword evidence="6" id="KW-0378">Hydrolase</keyword>
<dbReference type="GO" id="GO:0046872">
    <property type="term" value="F:metal ion binding"/>
    <property type="evidence" value="ECO:0007669"/>
    <property type="project" value="UniProtKB-KW"/>
</dbReference>
<comment type="similarity">
    <text evidence="3">Belongs to the HARBI1 family.</text>
</comment>
<dbReference type="FunCoup" id="A0A7M7Q7F8">
    <property type="interactions" value="1"/>
</dbReference>
<dbReference type="Proteomes" id="UP000002358">
    <property type="component" value="Unassembled WGS sequence"/>
</dbReference>
<name>A0A7M7Q7F8_NASVI</name>
<dbReference type="InterPro" id="IPR045249">
    <property type="entry name" value="HARBI1-like"/>
</dbReference>
<dbReference type="KEGG" id="nvi:116416483"/>
<dbReference type="GO" id="GO:0005634">
    <property type="term" value="C:nucleus"/>
    <property type="evidence" value="ECO:0007669"/>
    <property type="project" value="UniProtKB-SubCell"/>
</dbReference>
<evidence type="ECO:0000259" key="8">
    <source>
        <dbReference type="Pfam" id="PF13359"/>
    </source>
</evidence>
<protein>
    <recommendedName>
        <fullName evidence="8">DDE Tnp4 domain-containing protein</fullName>
    </recommendedName>
</protein>
<dbReference type="GO" id="GO:0016787">
    <property type="term" value="F:hydrolase activity"/>
    <property type="evidence" value="ECO:0007669"/>
    <property type="project" value="UniProtKB-KW"/>
</dbReference>
<dbReference type="PANTHER" id="PTHR22930:SF269">
    <property type="entry name" value="NUCLEASE HARBI1-LIKE PROTEIN"/>
    <property type="match status" value="1"/>
</dbReference>
<keyword evidence="7" id="KW-0539">Nucleus</keyword>
<evidence type="ECO:0000313" key="9">
    <source>
        <dbReference type="EnsemblMetazoa" id="XP_031781075"/>
    </source>
</evidence>
<accession>A0A7M7Q7F8</accession>
<evidence type="ECO:0000256" key="2">
    <source>
        <dbReference type="ARBA" id="ARBA00004123"/>
    </source>
</evidence>
<dbReference type="Pfam" id="PF13359">
    <property type="entry name" value="DDE_Tnp_4"/>
    <property type="match status" value="1"/>
</dbReference>
<dbReference type="InterPro" id="IPR027806">
    <property type="entry name" value="HARBI1_dom"/>
</dbReference>
<reference evidence="9" key="1">
    <citation type="submission" date="2021-01" db="UniProtKB">
        <authorList>
            <consortium name="EnsemblMetazoa"/>
        </authorList>
    </citation>
    <scope>IDENTIFICATION</scope>
</reference>
<evidence type="ECO:0000256" key="3">
    <source>
        <dbReference type="ARBA" id="ARBA00006958"/>
    </source>
</evidence>
<dbReference type="OrthoDB" id="7551940at2759"/>
<comment type="cofactor">
    <cofactor evidence="1">
        <name>a divalent metal cation</name>
        <dbReference type="ChEBI" id="CHEBI:60240"/>
    </cofactor>
</comment>
<evidence type="ECO:0000256" key="4">
    <source>
        <dbReference type="ARBA" id="ARBA00022722"/>
    </source>
</evidence>
<keyword evidence="4" id="KW-0540">Nuclease</keyword>
<comment type="subcellular location">
    <subcellularLocation>
        <location evidence="2">Nucleus</location>
    </subcellularLocation>
</comment>
<proteinExistence type="inferred from homology"/>
<evidence type="ECO:0000256" key="1">
    <source>
        <dbReference type="ARBA" id="ARBA00001968"/>
    </source>
</evidence>
<organism evidence="9 10">
    <name type="scientific">Nasonia vitripennis</name>
    <name type="common">Parasitic wasp</name>
    <dbReference type="NCBI Taxonomy" id="7425"/>
    <lineage>
        <taxon>Eukaryota</taxon>
        <taxon>Metazoa</taxon>
        <taxon>Ecdysozoa</taxon>
        <taxon>Arthropoda</taxon>
        <taxon>Hexapoda</taxon>
        <taxon>Insecta</taxon>
        <taxon>Pterygota</taxon>
        <taxon>Neoptera</taxon>
        <taxon>Endopterygota</taxon>
        <taxon>Hymenoptera</taxon>
        <taxon>Apocrita</taxon>
        <taxon>Proctotrupomorpha</taxon>
        <taxon>Chalcidoidea</taxon>
        <taxon>Pteromalidae</taxon>
        <taxon>Pteromalinae</taxon>
        <taxon>Nasonia</taxon>
    </lineage>
</organism>